<dbReference type="PANTHER" id="PTHR10071">
    <property type="entry name" value="TRANSCRIPTION FACTOR GATA FAMILY MEMBER"/>
    <property type="match status" value="1"/>
</dbReference>
<evidence type="ECO:0000256" key="1">
    <source>
        <dbReference type="ARBA" id="ARBA00004123"/>
    </source>
</evidence>
<dbReference type="GO" id="GO:0045165">
    <property type="term" value="P:cell fate commitment"/>
    <property type="evidence" value="ECO:0007669"/>
    <property type="project" value="TreeGrafter"/>
</dbReference>
<dbReference type="EMBL" id="MTSL01000175">
    <property type="protein sequence ID" value="PJF17413.1"/>
    <property type="molecule type" value="Genomic_DNA"/>
</dbReference>
<dbReference type="GO" id="GO:0000122">
    <property type="term" value="P:negative regulation of transcription by RNA polymerase II"/>
    <property type="evidence" value="ECO:0007669"/>
    <property type="project" value="TreeGrafter"/>
</dbReference>
<feature type="region of interest" description="Disordered" evidence="7">
    <location>
        <begin position="272"/>
        <end position="291"/>
    </location>
</feature>
<dbReference type="SMART" id="SM00401">
    <property type="entry name" value="ZnF_GATA"/>
    <property type="match status" value="2"/>
</dbReference>
<reference evidence="9 10" key="1">
    <citation type="submission" date="2016-10" db="EMBL/GenBank/DDBJ databases">
        <title>The genome of Paramicrosporidium saccamoebae is the missing link in understanding Cryptomycota and Microsporidia evolution.</title>
        <authorList>
            <person name="Quandt C.A."/>
            <person name="Beaudet D."/>
            <person name="Corsaro D."/>
            <person name="Michel R."/>
            <person name="Corradi N."/>
            <person name="James T."/>
        </authorList>
    </citation>
    <scope>NUCLEOTIDE SEQUENCE [LARGE SCALE GENOMIC DNA]</scope>
    <source>
        <strain evidence="9 10">KSL3</strain>
    </source>
</reference>
<dbReference type="CDD" id="cd00202">
    <property type="entry name" value="ZnF_GATA"/>
    <property type="match status" value="2"/>
</dbReference>
<dbReference type="InterPro" id="IPR039355">
    <property type="entry name" value="Transcription_factor_GATA"/>
</dbReference>
<dbReference type="PANTHER" id="PTHR10071:SF281">
    <property type="entry name" value="BOX A-BINDING FACTOR-RELATED"/>
    <property type="match status" value="1"/>
</dbReference>
<dbReference type="Proteomes" id="UP000240830">
    <property type="component" value="Unassembled WGS sequence"/>
</dbReference>
<dbReference type="GO" id="GO:0008270">
    <property type="term" value="F:zinc ion binding"/>
    <property type="evidence" value="ECO:0007669"/>
    <property type="project" value="UniProtKB-KW"/>
</dbReference>
<keyword evidence="2" id="KW-0479">Metal-binding</keyword>
<evidence type="ECO:0000256" key="3">
    <source>
        <dbReference type="ARBA" id="ARBA00022771"/>
    </source>
</evidence>
<dbReference type="GO" id="GO:0000981">
    <property type="term" value="F:DNA-binding transcription factor activity, RNA polymerase II-specific"/>
    <property type="evidence" value="ECO:0007669"/>
    <property type="project" value="TreeGrafter"/>
</dbReference>
<evidence type="ECO:0000259" key="8">
    <source>
        <dbReference type="PROSITE" id="PS50114"/>
    </source>
</evidence>
<keyword evidence="4" id="KW-0862">Zinc</keyword>
<keyword evidence="5" id="KW-0539">Nucleus</keyword>
<evidence type="ECO:0000256" key="6">
    <source>
        <dbReference type="PROSITE-ProRule" id="PRU00094"/>
    </source>
</evidence>
<evidence type="ECO:0000256" key="2">
    <source>
        <dbReference type="ARBA" id="ARBA00022723"/>
    </source>
</evidence>
<accession>A0A2H9TI27</accession>
<sequence>MSIEQFPSVLPSHSENGKITARGSAVPEIPSPFGHFPLRLLEAVSLMTVPEGKNTHVNKVGVSGYSEDTMLIDMAMPVATHPAFWALAMEEAINSSLSFPQRASSAPAKPITEGDTIINVPPQASSLNGDMQSWMSSPGRICQNCHTTQTPFWRRAMEGFFCNACGLYLRAHKKMRPITLQLNRCSKRMKTRADICSNCHATETPLWRRIVSGETVCNACGLYYKLHGSHRAVDMTQNGIPILRGAGKKPRALLPKYTMESAWHQYYPPVLPRGPQMQQQTQPASQAQQPRVGLYNENSKAQDAPVPLGMDFVQYAMMTSNNAAAAAAALFLPFGGFPRENGPAPNAMLSKSSTVDGSLDDSMRWFSSTCLETAFANPE</sequence>
<evidence type="ECO:0000256" key="5">
    <source>
        <dbReference type="ARBA" id="ARBA00023242"/>
    </source>
</evidence>
<feature type="domain" description="GATA-type" evidence="8">
    <location>
        <begin position="190"/>
        <end position="244"/>
    </location>
</feature>
<keyword evidence="3 6" id="KW-0863">Zinc-finger</keyword>
<dbReference type="GO" id="GO:0000978">
    <property type="term" value="F:RNA polymerase II cis-regulatory region sequence-specific DNA binding"/>
    <property type="evidence" value="ECO:0007669"/>
    <property type="project" value="TreeGrafter"/>
</dbReference>
<comment type="caution">
    <text evidence="9">The sequence shown here is derived from an EMBL/GenBank/DDBJ whole genome shotgun (WGS) entry which is preliminary data.</text>
</comment>
<evidence type="ECO:0000313" key="9">
    <source>
        <dbReference type="EMBL" id="PJF17413.1"/>
    </source>
</evidence>
<proteinExistence type="predicted"/>
<dbReference type="PROSITE" id="PS50114">
    <property type="entry name" value="GATA_ZN_FINGER_2"/>
    <property type="match status" value="2"/>
</dbReference>
<dbReference type="GO" id="GO:0005634">
    <property type="term" value="C:nucleus"/>
    <property type="evidence" value="ECO:0007669"/>
    <property type="project" value="UniProtKB-SubCell"/>
</dbReference>
<organism evidence="9 10">
    <name type="scientific">Paramicrosporidium saccamoebae</name>
    <dbReference type="NCBI Taxonomy" id="1246581"/>
    <lineage>
        <taxon>Eukaryota</taxon>
        <taxon>Fungi</taxon>
        <taxon>Fungi incertae sedis</taxon>
        <taxon>Cryptomycota</taxon>
        <taxon>Cryptomycota incertae sedis</taxon>
        <taxon>Paramicrosporidium</taxon>
    </lineage>
</organism>
<dbReference type="GO" id="GO:0045944">
    <property type="term" value="P:positive regulation of transcription by RNA polymerase II"/>
    <property type="evidence" value="ECO:0007669"/>
    <property type="project" value="TreeGrafter"/>
</dbReference>
<evidence type="ECO:0000256" key="4">
    <source>
        <dbReference type="ARBA" id="ARBA00022833"/>
    </source>
</evidence>
<evidence type="ECO:0000313" key="10">
    <source>
        <dbReference type="Proteomes" id="UP000240830"/>
    </source>
</evidence>
<gene>
    <name evidence="9" type="ORF">PSACC_02773</name>
</gene>
<dbReference type="OrthoDB" id="515401at2759"/>
<feature type="domain" description="GATA-type" evidence="8">
    <location>
        <begin position="136"/>
        <end position="192"/>
    </location>
</feature>
<keyword evidence="10" id="KW-1185">Reference proteome</keyword>
<dbReference type="InterPro" id="IPR013088">
    <property type="entry name" value="Znf_NHR/GATA"/>
</dbReference>
<evidence type="ECO:0000256" key="7">
    <source>
        <dbReference type="SAM" id="MobiDB-lite"/>
    </source>
</evidence>
<protein>
    <recommendedName>
        <fullName evidence="8">GATA-type domain-containing protein</fullName>
    </recommendedName>
</protein>
<dbReference type="PRINTS" id="PR00619">
    <property type="entry name" value="GATAZNFINGER"/>
</dbReference>
<dbReference type="SUPFAM" id="SSF57716">
    <property type="entry name" value="Glucocorticoid receptor-like (DNA-binding domain)"/>
    <property type="match status" value="2"/>
</dbReference>
<dbReference type="AlphaFoldDB" id="A0A2H9TI27"/>
<dbReference type="Pfam" id="PF00320">
    <property type="entry name" value="GATA"/>
    <property type="match status" value="2"/>
</dbReference>
<dbReference type="STRING" id="1246581.A0A2H9TI27"/>
<dbReference type="Gene3D" id="3.30.50.10">
    <property type="entry name" value="Erythroid Transcription Factor GATA-1, subunit A"/>
    <property type="match status" value="2"/>
</dbReference>
<name>A0A2H9TI27_9FUNG</name>
<dbReference type="InterPro" id="IPR000679">
    <property type="entry name" value="Znf_GATA"/>
</dbReference>
<dbReference type="PROSITE" id="PS00344">
    <property type="entry name" value="GATA_ZN_FINGER_1"/>
    <property type="match status" value="1"/>
</dbReference>
<comment type="subcellular location">
    <subcellularLocation>
        <location evidence="1">Nucleus</location>
    </subcellularLocation>
</comment>
<feature type="compositionally biased region" description="Low complexity" evidence="7">
    <location>
        <begin position="275"/>
        <end position="290"/>
    </location>
</feature>